<feature type="region of interest" description="Disordered" evidence="1">
    <location>
        <begin position="1"/>
        <end position="43"/>
    </location>
</feature>
<evidence type="ECO:0000256" key="1">
    <source>
        <dbReference type="SAM" id="MobiDB-lite"/>
    </source>
</evidence>
<dbReference type="AlphaFoldDB" id="A0ABD2B702"/>
<reference evidence="2 3" key="1">
    <citation type="journal article" date="2024" name="Ann. Entomol. Soc. Am.">
        <title>Genomic analyses of the southern and eastern yellowjacket wasps (Hymenoptera: Vespidae) reveal evolutionary signatures of social life.</title>
        <authorList>
            <person name="Catto M.A."/>
            <person name="Caine P.B."/>
            <person name="Orr S.E."/>
            <person name="Hunt B.G."/>
            <person name="Goodisman M.A.D."/>
        </authorList>
    </citation>
    <scope>NUCLEOTIDE SEQUENCE [LARGE SCALE GENOMIC DNA]</scope>
    <source>
        <strain evidence="2">233</strain>
        <tissue evidence="2">Head and thorax</tissue>
    </source>
</reference>
<dbReference type="Proteomes" id="UP001607302">
    <property type="component" value="Unassembled WGS sequence"/>
</dbReference>
<evidence type="ECO:0000313" key="2">
    <source>
        <dbReference type="EMBL" id="KAL2728490.1"/>
    </source>
</evidence>
<comment type="caution">
    <text evidence="2">The sequence shown here is derived from an EMBL/GenBank/DDBJ whole genome shotgun (WGS) entry which is preliminary data.</text>
</comment>
<organism evidence="2 3">
    <name type="scientific">Vespula squamosa</name>
    <name type="common">Southern yellow jacket</name>
    <name type="synonym">Wasp</name>
    <dbReference type="NCBI Taxonomy" id="30214"/>
    <lineage>
        <taxon>Eukaryota</taxon>
        <taxon>Metazoa</taxon>
        <taxon>Ecdysozoa</taxon>
        <taxon>Arthropoda</taxon>
        <taxon>Hexapoda</taxon>
        <taxon>Insecta</taxon>
        <taxon>Pterygota</taxon>
        <taxon>Neoptera</taxon>
        <taxon>Endopterygota</taxon>
        <taxon>Hymenoptera</taxon>
        <taxon>Apocrita</taxon>
        <taxon>Aculeata</taxon>
        <taxon>Vespoidea</taxon>
        <taxon>Vespidae</taxon>
        <taxon>Vespinae</taxon>
        <taxon>Vespula</taxon>
    </lineage>
</organism>
<proteinExistence type="predicted"/>
<feature type="compositionally biased region" description="Basic and acidic residues" evidence="1">
    <location>
        <begin position="20"/>
        <end position="43"/>
    </location>
</feature>
<keyword evidence="3" id="KW-1185">Reference proteome</keyword>
<gene>
    <name evidence="2" type="ORF">V1478_006122</name>
</gene>
<accession>A0ABD2B702</accession>
<name>A0ABD2B702_VESSQ</name>
<dbReference type="EMBL" id="JAUDFV010000132">
    <property type="protein sequence ID" value="KAL2728490.1"/>
    <property type="molecule type" value="Genomic_DNA"/>
</dbReference>
<sequence length="84" mass="10051">MCNGVLTTSHFANQHHLPSKGREEKTRRGKNEREREREREKRARADRLDRLLWSFVKVNEKEKMSKVEEGRELPQHLDPPCEKT</sequence>
<feature type="compositionally biased region" description="Polar residues" evidence="1">
    <location>
        <begin position="1"/>
        <end position="12"/>
    </location>
</feature>
<evidence type="ECO:0000313" key="3">
    <source>
        <dbReference type="Proteomes" id="UP001607302"/>
    </source>
</evidence>
<protein>
    <submittedName>
        <fullName evidence="2">Uncharacterized protein</fullName>
    </submittedName>
</protein>
<feature type="region of interest" description="Disordered" evidence="1">
    <location>
        <begin position="62"/>
        <end position="84"/>
    </location>
</feature>